<evidence type="ECO:0000313" key="2">
    <source>
        <dbReference type="EMBL" id="MFD2573983.1"/>
    </source>
</evidence>
<keyword evidence="3" id="KW-1185">Reference proteome</keyword>
<protein>
    <recommendedName>
        <fullName evidence="4">Outer membrane protein beta-barrel domain-containing protein</fullName>
    </recommendedName>
</protein>
<feature type="chain" id="PRO_5046282938" description="Outer membrane protein beta-barrel domain-containing protein" evidence="1">
    <location>
        <begin position="25"/>
        <end position="201"/>
    </location>
</feature>
<dbReference type="EMBL" id="JBHULN010000023">
    <property type="protein sequence ID" value="MFD2573983.1"/>
    <property type="molecule type" value="Genomic_DNA"/>
</dbReference>
<keyword evidence="1" id="KW-0732">Signal</keyword>
<evidence type="ECO:0000256" key="1">
    <source>
        <dbReference type="SAM" id="SignalP"/>
    </source>
</evidence>
<evidence type="ECO:0008006" key="4">
    <source>
        <dbReference type="Google" id="ProtNLM"/>
    </source>
</evidence>
<organism evidence="2 3">
    <name type="scientific">Spirosoma soli</name>
    <dbReference type="NCBI Taxonomy" id="1770529"/>
    <lineage>
        <taxon>Bacteria</taxon>
        <taxon>Pseudomonadati</taxon>
        <taxon>Bacteroidota</taxon>
        <taxon>Cytophagia</taxon>
        <taxon>Cytophagales</taxon>
        <taxon>Cytophagaceae</taxon>
        <taxon>Spirosoma</taxon>
    </lineage>
</organism>
<sequence>MKTRIIGLITLLFSWCLCISSTQAQITIPRRPYVNYTELGGLFGRVAYTINQNGAQETVENKVSLTAQTFNGVQLTKQLAVGGIVGIDWYKAALLLPVGAGIRFDFARHTRKNVRVFGIADAGYGFAWLHKGSTGYETEGGWMINPGVGLRVGPPTGSAFVLSISYKRQYASVQKPIVGNDISRDEARIYNRLALRLGVSF</sequence>
<name>A0ABW5MAG6_9BACT</name>
<gene>
    <name evidence="2" type="ORF">ACFSUS_25325</name>
</gene>
<comment type="caution">
    <text evidence="2">The sequence shown here is derived from an EMBL/GenBank/DDBJ whole genome shotgun (WGS) entry which is preliminary data.</text>
</comment>
<feature type="signal peptide" evidence="1">
    <location>
        <begin position="1"/>
        <end position="24"/>
    </location>
</feature>
<dbReference type="Proteomes" id="UP001597469">
    <property type="component" value="Unassembled WGS sequence"/>
</dbReference>
<dbReference type="RefSeq" id="WP_381527206.1">
    <property type="nucleotide sequence ID" value="NZ_JBHULN010000023.1"/>
</dbReference>
<accession>A0ABW5MAG6</accession>
<reference evidence="3" key="1">
    <citation type="journal article" date="2019" name="Int. J. Syst. Evol. Microbiol.">
        <title>The Global Catalogue of Microorganisms (GCM) 10K type strain sequencing project: providing services to taxonomists for standard genome sequencing and annotation.</title>
        <authorList>
            <consortium name="The Broad Institute Genomics Platform"/>
            <consortium name="The Broad Institute Genome Sequencing Center for Infectious Disease"/>
            <person name="Wu L."/>
            <person name="Ma J."/>
        </authorList>
    </citation>
    <scope>NUCLEOTIDE SEQUENCE [LARGE SCALE GENOMIC DNA]</scope>
    <source>
        <strain evidence="3">KCTC 42805</strain>
    </source>
</reference>
<evidence type="ECO:0000313" key="3">
    <source>
        <dbReference type="Proteomes" id="UP001597469"/>
    </source>
</evidence>
<proteinExistence type="predicted"/>